<name>A0A450ZQA9_9GAMM</name>
<accession>A0A450ZQA9</accession>
<evidence type="ECO:0000313" key="1">
    <source>
        <dbReference type="EMBL" id="VFK55946.1"/>
    </source>
</evidence>
<dbReference type="AlphaFoldDB" id="A0A450ZQA9"/>
<dbReference type="EMBL" id="CAADFW010000008">
    <property type="protein sequence ID" value="VFK55946.1"/>
    <property type="molecule type" value="Genomic_DNA"/>
</dbReference>
<gene>
    <name evidence="1" type="ORF">BECKTC1821F_GA0114240_100849</name>
</gene>
<protein>
    <submittedName>
        <fullName evidence="1">Uncharacterized protein</fullName>
    </submittedName>
</protein>
<organism evidence="1">
    <name type="scientific">Candidatus Kentrum sp. TC</name>
    <dbReference type="NCBI Taxonomy" id="2126339"/>
    <lineage>
        <taxon>Bacteria</taxon>
        <taxon>Pseudomonadati</taxon>
        <taxon>Pseudomonadota</taxon>
        <taxon>Gammaproteobacteria</taxon>
        <taxon>Candidatus Kentrum</taxon>
    </lineage>
</organism>
<proteinExistence type="predicted"/>
<sequence>MKSVVSRQELRQKFPSVTVTCKLKHISPHTLSNPEIQFKAEKAAPIAERCDMSVLRAQLEPRVFFDTVTLLQGAPFSPIVWICKERRNWPEEVKSSRSAVASGRLSCHASCNRVCSSFSTARGNAVFIGSQRVPSRTFFSRTSASLARLCFNRFQKGARTSVDLPSATSNCQVTAAGPEADLVNGDPLEFG</sequence>
<reference evidence="1" key="1">
    <citation type="submission" date="2019-02" db="EMBL/GenBank/DDBJ databases">
        <authorList>
            <person name="Gruber-Vodicka R. H."/>
            <person name="Seah K. B. B."/>
        </authorList>
    </citation>
    <scope>NUCLEOTIDE SEQUENCE</scope>
    <source>
        <strain evidence="1">BECK_BZ126</strain>
    </source>
</reference>